<gene>
    <name evidence="2" type="ORF">NHX12_001451</name>
</gene>
<feature type="compositionally biased region" description="Basic residues" evidence="1">
    <location>
        <begin position="44"/>
        <end position="56"/>
    </location>
</feature>
<evidence type="ECO:0000313" key="3">
    <source>
        <dbReference type="Proteomes" id="UP001148018"/>
    </source>
</evidence>
<dbReference type="Proteomes" id="UP001148018">
    <property type="component" value="Unassembled WGS sequence"/>
</dbReference>
<accession>A0A9Q0E328</accession>
<sequence length="102" mass="12028">MKVLPWRPTTAMLVRRDAEEERRTERRAEQTPYVVQGFETKGNPSHRRYRRHHRYRPPPALPPATTAIAATAAIAATTATARHRRYRHHRCHRHSDSIPWFV</sequence>
<feature type="compositionally biased region" description="Basic residues" evidence="1">
    <location>
        <begin position="81"/>
        <end position="93"/>
    </location>
</feature>
<proteinExistence type="predicted"/>
<name>A0A9Q0E328_9TELE</name>
<dbReference type="AlphaFoldDB" id="A0A9Q0E328"/>
<reference evidence="2" key="1">
    <citation type="submission" date="2022-07" db="EMBL/GenBank/DDBJ databases">
        <title>Chromosome-level genome of Muraenolepis orangiensis.</title>
        <authorList>
            <person name="Kim J."/>
        </authorList>
    </citation>
    <scope>NUCLEOTIDE SEQUENCE</scope>
    <source>
        <strain evidence="2">KU_S4_2022</strain>
        <tissue evidence="2">Muscle</tissue>
    </source>
</reference>
<organism evidence="2 3">
    <name type="scientific">Muraenolepis orangiensis</name>
    <name type="common">Patagonian moray cod</name>
    <dbReference type="NCBI Taxonomy" id="630683"/>
    <lineage>
        <taxon>Eukaryota</taxon>
        <taxon>Metazoa</taxon>
        <taxon>Chordata</taxon>
        <taxon>Craniata</taxon>
        <taxon>Vertebrata</taxon>
        <taxon>Euteleostomi</taxon>
        <taxon>Actinopterygii</taxon>
        <taxon>Neopterygii</taxon>
        <taxon>Teleostei</taxon>
        <taxon>Neoteleostei</taxon>
        <taxon>Acanthomorphata</taxon>
        <taxon>Zeiogadaria</taxon>
        <taxon>Gadariae</taxon>
        <taxon>Gadiformes</taxon>
        <taxon>Muraenolepidoidei</taxon>
        <taxon>Muraenolepididae</taxon>
        <taxon>Muraenolepis</taxon>
    </lineage>
</organism>
<comment type="caution">
    <text evidence="2">The sequence shown here is derived from an EMBL/GenBank/DDBJ whole genome shotgun (WGS) entry which is preliminary data.</text>
</comment>
<dbReference type="EMBL" id="JANIIK010000109">
    <property type="protein sequence ID" value="KAJ3597935.1"/>
    <property type="molecule type" value="Genomic_DNA"/>
</dbReference>
<evidence type="ECO:0000313" key="2">
    <source>
        <dbReference type="EMBL" id="KAJ3597935.1"/>
    </source>
</evidence>
<keyword evidence="3" id="KW-1185">Reference proteome</keyword>
<protein>
    <submittedName>
        <fullName evidence="2">Uncharacterized protein</fullName>
    </submittedName>
</protein>
<feature type="region of interest" description="Disordered" evidence="1">
    <location>
        <begin position="79"/>
        <end position="102"/>
    </location>
</feature>
<feature type="region of interest" description="Disordered" evidence="1">
    <location>
        <begin position="15"/>
        <end position="63"/>
    </location>
</feature>
<feature type="compositionally biased region" description="Basic and acidic residues" evidence="1">
    <location>
        <begin position="15"/>
        <end position="29"/>
    </location>
</feature>
<evidence type="ECO:0000256" key="1">
    <source>
        <dbReference type="SAM" id="MobiDB-lite"/>
    </source>
</evidence>